<proteinExistence type="predicted"/>
<keyword evidence="3" id="KW-1185">Reference proteome</keyword>
<dbReference type="RefSeq" id="WP_091036694.1">
    <property type="nucleotide sequence ID" value="NZ_FNAD01000008.1"/>
</dbReference>
<gene>
    <name evidence="2" type="ORF">SAMN05216270_108200</name>
</gene>
<dbReference type="CDD" id="cd12797">
    <property type="entry name" value="M23_peptidase"/>
    <property type="match status" value="1"/>
</dbReference>
<dbReference type="SUPFAM" id="SSF51261">
    <property type="entry name" value="Duplicated hybrid motif"/>
    <property type="match status" value="1"/>
</dbReference>
<evidence type="ECO:0000259" key="1">
    <source>
        <dbReference type="Pfam" id="PF01551"/>
    </source>
</evidence>
<evidence type="ECO:0000313" key="2">
    <source>
        <dbReference type="EMBL" id="SDD86755.1"/>
    </source>
</evidence>
<dbReference type="PANTHER" id="PTHR21666:SF270">
    <property type="entry name" value="MUREIN HYDROLASE ACTIVATOR ENVC"/>
    <property type="match status" value="1"/>
</dbReference>
<dbReference type="OrthoDB" id="5496837at2"/>
<dbReference type="InterPro" id="IPR011055">
    <property type="entry name" value="Dup_hybrid_motif"/>
</dbReference>
<keyword evidence="2" id="KW-0378">Hydrolase</keyword>
<dbReference type="EMBL" id="FNAD01000008">
    <property type="protein sequence ID" value="SDD86755.1"/>
    <property type="molecule type" value="Genomic_DNA"/>
</dbReference>
<dbReference type="InterPro" id="IPR016047">
    <property type="entry name" value="M23ase_b-sheet_dom"/>
</dbReference>
<dbReference type="Proteomes" id="UP000198949">
    <property type="component" value="Unassembled WGS sequence"/>
</dbReference>
<accession>A0A1G6YAZ8</accession>
<dbReference type="Gene3D" id="2.70.70.10">
    <property type="entry name" value="Glucose Permease (Domain IIA)"/>
    <property type="match status" value="1"/>
</dbReference>
<reference evidence="3" key="1">
    <citation type="submission" date="2016-10" db="EMBL/GenBank/DDBJ databases">
        <authorList>
            <person name="Varghese N."/>
            <person name="Submissions S."/>
        </authorList>
    </citation>
    <scope>NUCLEOTIDE SEQUENCE [LARGE SCALE GENOMIC DNA]</scope>
    <source>
        <strain evidence="3">CGMCC 4.3516</strain>
    </source>
</reference>
<dbReference type="Pfam" id="PF01551">
    <property type="entry name" value="Peptidase_M23"/>
    <property type="match status" value="1"/>
</dbReference>
<name>A0A1G6YAZ8_9ACTN</name>
<dbReference type="STRING" id="58114.SAMN05216270_108200"/>
<sequence>MNPRAPLAALLALPFVAALGLLVLTAAASTPELSEGGFYTCRTEAEGSSALIEATDLSDEQIQNAVTIYTVGAERGLPEQAMVVALATAMQESTLRNLGHLGDANDHDSLGLFQQRPSSGWGTPEQIQDPVYASTKFYDKLETIEGWEGMAVTDAAQAVQISAFPDAYAKWEPLARLAVDLLATIVDCETADLPEGAWTNPLPGAPVVSGYRTGDRPDHDGLDLWADHGTPIYAASDGAVNRVRCNATLNGADYSCDTDGSPEVMGCGWYMQIAHPDGTLTRYCHMVSEPLFEVGDTVEAGDIIGYVGSSGNSSGPHLHLETHTNHDANSSNATDPYSYFADRGISFSS</sequence>
<dbReference type="InterPro" id="IPR050570">
    <property type="entry name" value="Cell_wall_metabolism_enzyme"/>
</dbReference>
<evidence type="ECO:0000313" key="3">
    <source>
        <dbReference type="Proteomes" id="UP000198949"/>
    </source>
</evidence>
<organism evidence="2 3">
    <name type="scientific">Glycomyces harbinensis</name>
    <dbReference type="NCBI Taxonomy" id="58114"/>
    <lineage>
        <taxon>Bacteria</taxon>
        <taxon>Bacillati</taxon>
        <taxon>Actinomycetota</taxon>
        <taxon>Actinomycetes</taxon>
        <taxon>Glycomycetales</taxon>
        <taxon>Glycomycetaceae</taxon>
        <taxon>Glycomyces</taxon>
    </lineage>
</organism>
<dbReference type="GO" id="GO:0004222">
    <property type="term" value="F:metalloendopeptidase activity"/>
    <property type="evidence" value="ECO:0007669"/>
    <property type="project" value="TreeGrafter"/>
</dbReference>
<dbReference type="PANTHER" id="PTHR21666">
    <property type="entry name" value="PEPTIDASE-RELATED"/>
    <property type="match status" value="1"/>
</dbReference>
<protein>
    <submittedName>
        <fullName evidence="2">Murein DD-endopeptidase MepM and murein hydrolase activator NlpD, contain LysM domain</fullName>
    </submittedName>
</protein>
<dbReference type="AlphaFoldDB" id="A0A1G6YAZ8"/>
<feature type="domain" description="M23ase beta-sheet core" evidence="1">
    <location>
        <begin position="219"/>
        <end position="327"/>
    </location>
</feature>